<gene>
    <name evidence="2" type="ORF">GCM10007067_06680</name>
</gene>
<evidence type="ECO:0000313" key="2">
    <source>
        <dbReference type="EMBL" id="GHA72759.1"/>
    </source>
</evidence>
<dbReference type="EMBL" id="BMYD01000001">
    <property type="protein sequence ID" value="GHA72759.1"/>
    <property type="molecule type" value="Genomic_DNA"/>
</dbReference>
<proteinExistence type="predicted"/>
<feature type="transmembrane region" description="Helical" evidence="1">
    <location>
        <begin position="83"/>
        <end position="101"/>
    </location>
</feature>
<protein>
    <recommendedName>
        <fullName evidence="4">VanZ family protein</fullName>
    </recommendedName>
</protein>
<feature type="transmembrane region" description="Helical" evidence="1">
    <location>
        <begin position="34"/>
        <end position="51"/>
    </location>
</feature>
<organism evidence="2 3">
    <name type="scientific">Cognatilysobacter bugurensis</name>
    <dbReference type="NCBI Taxonomy" id="543356"/>
    <lineage>
        <taxon>Bacteria</taxon>
        <taxon>Pseudomonadati</taxon>
        <taxon>Pseudomonadota</taxon>
        <taxon>Gammaproteobacteria</taxon>
        <taxon>Lysobacterales</taxon>
        <taxon>Lysobacteraceae</taxon>
        <taxon>Cognatilysobacter</taxon>
    </lineage>
</organism>
<reference evidence="2" key="2">
    <citation type="submission" date="2020-09" db="EMBL/GenBank/DDBJ databases">
        <authorList>
            <person name="Sun Q."/>
            <person name="Kim S."/>
        </authorList>
    </citation>
    <scope>NUCLEOTIDE SEQUENCE</scope>
    <source>
        <strain evidence="2">KCTC 23077</strain>
    </source>
</reference>
<dbReference type="Proteomes" id="UP000646426">
    <property type="component" value="Unassembled WGS sequence"/>
</dbReference>
<feature type="transmembrane region" description="Helical" evidence="1">
    <location>
        <begin position="58"/>
        <end position="77"/>
    </location>
</feature>
<accession>A0A918W680</accession>
<keyword evidence="1" id="KW-0812">Transmembrane</keyword>
<sequence>MLRVAPAVVVAILLAVFAWHPAGLPRAIAEHDKIAHLVGFAALALTLRAGLPQLSRAEYAGALLLAASAVELGQTFIASRTGSLADIAAGAVGAIFGLMLADAWGRRRSIAALFDPASAVHAAVVGAREPSPGALWIGAVTKGRRRSGLPGAVEERQG</sequence>
<keyword evidence="1" id="KW-0472">Membrane</keyword>
<dbReference type="AlphaFoldDB" id="A0A918W680"/>
<keyword evidence="1" id="KW-1133">Transmembrane helix</keyword>
<evidence type="ECO:0008006" key="4">
    <source>
        <dbReference type="Google" id="ProtNLM"/>
    </source>
</evidence>
<comment type="caution">
    <text evidence="2">The sequence shown here is derived from an EMBL/GenBank/DDBJ whole genome shotgun (WGS) entry which is preliminary data.</text>
</comment>
<evidence type="ECO:0000313" key="3">
    <source>
        <dbReference type="Proteomes" id="UP000646426"/>
    </source>
</evidence>
<name>A0A918W680_9GAMM</name>
<evidence type="ECO:0000256" key="1">
    <source>
        <dbReference type="SAM" id="Phobius"/>
    </source>
</evidence>
<reference evidence="2" key="1">
    <citation type="journal article" date="2014" name="Int. J. Syst. Evol. Microbiol.">
        <title>Complete genome sequence of Corynebacterium casei LMG S-19264T (=DSM 44701T), isolated from a smear-ripened cheese.</title>
        <authorList>
            <consortium name="US DOE Joint Genome Institute (JGI-PGF)"/>
            <person name="Walter F."/>
            <person name="Albersmeier A."/>
            <person name="Kalinowski J."/>
            <person name="Ruckert C."/>
        </authorList>
    </citation>
    <scope>NUCLEOTIDE SEQUENCE</scope>
    <source>
        <strain evidence="2">KCTC 23077</strain>
    </source>
</reference>
<keyword evidence="3" id="KW-1185">Reference proteome</keyword>